<protein>
    <submittedName>
        <fullName evidence="2">Uncharacterized protein</fullName>
    </submittedName>
</protein>
<accession>A0A1J5Q9K9</accession>
<dbReference type="AlphaFoldDB" id="A0A1J5Q9K9"/>
<evidence type="ECO:0000256" key="1">
    <source>
        <dbReference type="SAM" id="MobiDB-lite"/>
    </source>
</evidence>
<organism evidence="2">
    <name type="scientific">mine drainage metagenome</name>
    <dbReference type="NCBI Taxonomy" id="410659"/>
    <lineage>
        <taxon>unclassified sequences</taxon>
        <taxon>metagenomes</taxon>
        <taxon>ecological metagenomes</taxon>
    </lineage>
</organism>
<name>A0A1J5Q9K9_9ZZZZ</name>
<feature type="region of interest" description="Disordered" evidence="1">
    <location>
        <begin position="128"/>
        <end position="175"/>
    </location>
</feature>
<feature type="compositionally biased region" description="Basic residues" evidence="1">
    <location>
        <begin position="128"/>
        <end position="142"/>
    </location>
</feature>
<dbReference type="EMBL" id="MLJW01002600">
    <property type="protein sequence ID" value="OIQ74171.1"/>
    <property type="molecule type" value="Genomic_DNA"/>
</dbReference>
<proteinExistence type="predicted"/>
<comment type="caution">
    <text evidence="2">The sequence shown here is derived from an EMBL/GenBank/DDBJ whole genome shotgun (WGS) entry which is preliminary data.</text>
</comment>
<evidence type="ECO:0000313" key="2">
    <source>
        <dbReference type="EMBL" id="OIQ74171.1"/>
    </source>
</evidence>
<gene>
    <name evidence="2" type="ORF">GALL_441810</name>
</gene>
<reference evidence="2" key="1">
    <citation type="submission" date="2016-10" db="EMBL/GenBank/DDBJ databases">
        <title>Sequence of Gallionella enrichment culture.</title>
        <authorList>
            <person name="Poehlein A."/>
            <person name="Muehling M."/>
            <person name="Daniel R."/>
        </authorList>
    </citation>
    <scope>NUCLEOTIDE SEQUENCE</scope>
</reference>
<feature type="region of interest" description="Disordered" evidence="1">
    <location>
        <begin position="1"/>
        <end position="77"/>
    </location>
</feature>
<sequence>MRPGVRPQGARTEDKLGAPGDHPFAGHRSAQGWRLSPARQSWRRQGCRAINENAAPGTDDQGRPRCGLGRSYRSDDPACQLDGAGAPLRHHMVSGRDSQVSPAIDRGARRILLSSAVCARFAVILSGRHRQGSGSSQHRHARRAGDRVAWDSGVRNHSRNPADLPFLTRHQPDRR</sequence>